<reference evidence="2 3" key="1">
    <citation type="submission" date="2018-05" db="EMBL/GenBank/DDBJ databases">
        <title>Genomic Encyclopedia of Type Strains, Phase IV (KMG-IV): sequencing the most valuable type-strain genomes for metagenomic binning, comparative biology and taxonomic classification.</title>
        <authorList>
            <person name="Goeker M."/>
        </authorList>
    </citation>
    <scope>NUCLEOTIDE SEQUENCE [LARGE SCALE GENOMIC DNA]</scope>
    <source>
        <strain evidence="2 3">DSM 100333</strain>
    </source>
</reference>
<dbReference type="Pfam" id="PF13302">
    <property type="entry name" value="Acetyltransf_3"/>
    <property type="match status" value="1"/>
</dbReference>
<dbReference type="InterPro" id="IPR000182">
    <property type="entry name" value="GNAT_dom"/>
</dbReference>
<dbReference type="Gene3D" id="3.40.630.30">
    <property type="match status" value="1"/>
</dbReference>
<protein>
    <submittedName>
        <fullName evidence="2">Diamine N-acetyltransferase</fullName>
    </submittedName>
</protein>
<accession>A0A2U0UNW0</accession>
<evidence type="ECO:0000313" key="3">
    <source>
        <dbReference type="Proteomes" id="UP000245870"/>
    </source>
</evidence>
<dbReference type="PANTHER" id="PTHR43415:SF3">
    <property type="entry name" value="GNAT-FAMILY ACETYLTRANSFERASE"/>
    <property type="match status" value="1"/>
</dbReference>
<gene>
    <name evidence="2" type="ORF">C7379_10193</name>
</gene>
<name>A0A2U0UNW0_9BACT</name>
<sequence length="170" mass="19951">MEDTPKVTLRAIEPEDLDELYNIENDQELWNVGNNNMPYSRFALHEYIANITGDIYVDQQLRLMICDEHGHTVGMIDMANFNPQHQRAEVGIVIRKDRRDKGYGLAAIKQLIDYSQRILHIHQLYVMVCMDNIKCINAFEEAGFRRQAILKEWLYDGEGFKDIILLQFFL</sequence>
<organism evidence="2 3">
    <name type="scientific">Hallella colorans</name>
    <dbReference type="NCBI Taxonomy" id="1703337"/>
    <lineage>
        <taxon>Bacteria</taxon>
        <taxon>Pseudomonadati</taxon>
        <taxon>Bacteroidota</taxon>
        <taxon>Bacteroidia</taxon>
        <taxon>Bacteroidales</taxon>
        <taxon>Prevotellaceae</taxon>
        <taxon>Hallella</taxon>
    </lineage>
</organism>
<comment type="caution">
    <text evidence="2">The sequence shown here is derived from an EMBL/GenBank/DDBJ whole genome shotgun (WGS) entry which is preliminary data.</text>
</comment>
<dbReference type="PROSITE" id="PS51186">
    <property type="entry name" value="GNAT"/>
    <property type="match status" value="1"/>
</dbReference>
<keyword evidence="3" id="KW-1185">Reference proteome</keyword>
<keyword evidence="2" id="KW-0808">Transferase</keyword>
<dbReference type="InterPro" id="IPR016181">
    <property type="entry name" value="Acyl_CoA_acyltransferase"/>
</dbReference>
<dbReference type="SUPFAM" id="SSF55729">
    <property type="entry name" value="Acyl-CoA N-acyltransferases (Nat)"/>
    <property type="match status" value="1"/>
</dbReference>
<dbReference type="EMBL" id="QENY01000001">
    <property type="protein sequence ID" value="PVX59323.1"/>
    <property type="molecule type" value="Genomic_DNA"/>
</dbReference>
<dbReference type="OrthoDB" id="893030at2"/>
<feature type="domain" description="N-acetyltransferase" evidence="1">
    <location>
        <begin position="7"/>
        <end position="167"/>
    </location>
</feature>
<evidence type="ECO:0000313" key="2">
    <source>
        <dbReference type="EMBL" id="PVX59323.1"/>
    </source>
</evidence>
<dbReference type="GO" id="GO:0016747">
    <property type="term" value="F:acyltransferase activity, transferring groups other than amino-acyl groups"/>
    <property type="evidence" value="ECO:0007669"/>
    <property type="project" value="InterPro"/>
</dbReference>
<dbReference type="Proteomes" id="UP000245870">
    <property type="component" value="Unassembled WGS sequence"/>
</dbReference>
<dbReference type="RefSeq" id="WP_116615490.1">
    <property type="nucleotide sequence ID" value="NZ_QENY01000001.1"/>
</dbReference>
<evidence type="ECO:0000259" key="1">
    <source>
        <dbReference type="PROSITE" id="PS51186"/>
    </source>
</evidence>
<dbReference type="PANTHER" id="PTHR43415">
    <property type="entry name" value="SPERMIDINE N(1)-ACETYLTRANSFERASE"/>
    <property type="match status" value="1"/>
</dbReference>
<dbReference type="AlphaFoldDB" id="A0A2U0UNW0"/>
<proteinExistence type="predicted"/>